<evidence type="ECO:0000313" key="5">
    <source>
        <dbReference type="Proteomes" id="UP000515160"/>
    </source>
</evidence>
<dbReference type="GO" id="GO:0004467">
    <property type="term" value="F:long-chain fatty acid-CoA ligase activity"/>
    <property type="evidence" value="ECO:0007669"/>
    <property type="project" value="TreeGrafter"/>
</dbReference>
<gene>
    <name evidence="6" type="primary">LOC117573611</name>
</gene>
<dbReference type="FunFam" id="3.30.300.30:FF:000007">
    <property type="entry name" value="4-coumarate--CoA ligase 2"/>
    <property type="match status" value="1"/>
</dbReference>
<dbReference type="SUPFAM" id="SSF56801">
    <property type="entry name" value="Acetyl-CoA synthetase-like"/>
    <property type="match status" value="1"/>
</dbReference>
<keyword evidence="5" id="KW-1185">Reference proteome</keyword>
<organism evidence="5 6">
    <name type="scientific">Drosophila albomicans</name>
    <name type="common">Fruit fly</name>
    <dbReference type="NCBI Taxonomy" id="7291"/>
    <lineage>
        <taxon>Eukaryota</taxon>
        <taxon>Metazoa</taxon>
        <taxon>Ecdysozoa</taxon>
        <taxon>Arthropoda</taxon>
        <taxon>Hexapoda</taxon>
        <taxon>Insecta</taxon>
        <taxon>Pterygota</taxon>
        <taxon>Neoptera</taxon>
        <taxon>Endopterygota</taxon>
        <taxon>Diptera</taxon>
        <taxon>Brachycera</taxon>
        <taxon>Muscomorpha</taxon>
        <taxon>Ephydroidea</taxon>
        <taxon>Drosophilidae</taxon>
        <taxon>Drosophila</taxon>
    </lineage>
</organism>
<comment type="similarity">
    <text evidence="2">Belongs to the ATP-dependent AMP-binding enzyme family.</text>
</comment>
<dbReference type="Pfam" id="PF13193">
    <property type="entry name" value="AMP-binding_C"/>
    <property type="match status" value="1"/>
</dbReference>
<dbReference type="PANTHER" id="PTHR24096:SF353">
    <property type="entry name" value="GH16244P-RELATED"/>
    <property type="match status" value="1"/>
</dbReference>
<evidence type="ECO:0000256" key="3">
    <source>
        <dbReference type="ARBA" id="ARBA00023140"/>
    </source>
</evidence>
<dbReference type="AlphaFoldDB" id="A0A6P8XN55"/>
<name>A0A6P8XN55_DROAB</name>
<dbReference type="GeneID" id="117573611"/>
<dbReference type="GO" id="GO:0005777">
    <property type="term" value="C:peroxisome"/>
    <property type="evidence" value="ECO:0007669"/>
    <property type="project" value="UniProtKB-SubCell"/>
</dbReference>
<dbReference type="GO" id="GO:0046949">
    <property type="term" value="P:fatty-acyl-CoA biosynthetic process"/>
    <property type="evidence" value="ECO:0007669"/>
    <property type="project" value="TreeGrafter"/>
</dbReference>
<dbReference type="InterPro" id="IPR025110">
    <property type="entry name" value="AMP-bd_C"/>
</dbReference>
<comment type="subcellular location">
    <subcellularLocation>
        <location evidence="1">Peroxisome</location>
    </subcellularLocation>
</comment>
<dbReference type="Gene3D" id="3.40.50.12780">
    <property type="entry name" value="N-terminal domain of ligase-like"/>
    <property type="match status" value="1"/>
</dbReference>
<keyword evidence="3" id="KW-0576">Peroxisome</keyword>
<proteinExistence type="inferred from homology"/>
<reference evidence="6" key="1">
    <citation type="submission" date="2025-08" db="UniProtKB">
        <authorList>
            <consortium name="RefSeq"/>
        </authorList>
    </citation>
    <scope>IDENTIFICATION</scope>
    <source>
        <strain evidence="6">15112-1751.03</strain>
        <tissue evidence="6">Whole Adult</tissue>
    </source>
</reference>
<protein>
    <submittedName>
        <fullName evidence="6">Luciferin 4-monooxygenase-like</fullName>
    </submittedName>
</protein>
<dbReference type="OrthoDB" id="10253869at2759"/>
<feature type="domain" description="AMP-binding enzyme C-terminal" evidence="4">
    <location>
        <begin position="140"/>
        <end position="217"/>
    </location>
</feature>
<evidence type="ECO:0000313" key="6">
    <source>
        <dbReference type="RefSeq" id="XP_034112800.1"/>
    </source>
</evidence>
<dbReference type="PANTHER" id="PTHR24096">
    <property type="entry name" value="LONG-CHAIN-FATTY-ACID--COA LIGASE"/>
    <property type="match status" value="1"/>
</dbReference>
<dbReference type="RefSeq" id="XP_034112800.1">
    <property type="nucleotide sequence ID" value="XM_034256909.1"/>
</dbReference>
<dbReference type="Proteomes" id="UP000515160">
    <property type="component" value="Chromosome 2R"/>
</dbReference>
<evidence type="ECO:0000256" key="2">
    <source>
        <dbReference type="ARBA" id="ARBA00006432"/>
    </source>
</evidence>
<evidence type="ECO:0000256" key="1">
    <source>
        <dbReference type="ARBA" id="ARBA00004275"/>
    </source>
</evidence>
<dbReference type="InterPro" id="IPR042099">
    <property type="entry name" value="ANL_N_sf"/>
</dbReference>
<evidence type="ECO:0000259" key="4">
    <source>
        <dbReference type="Pfam" id="PF13193"/>
    </source>
</evidence>
<dbReference type="Gene3D" id="3.30.300.30">
    <property type="match status" value="1"/>
</dbReference>
<accession>A0A6P8XN55</accession>
<dbReference type="InterPro" id="IPR045851">
    <property type="entry name" value="AMP-bd_C_sf"/>
</dbReference>
<sequence>MLDKSTRQTSSYNPELKIWSGASEPSSYSNDLTIAANHFLLKAANHFLSVGLIHRNIRMRIVSESGQALGPNERGEIHCHLGQHWGGYFGNALARSEVQDSDGWIRTGDLGYFDDDNYLYIVGRKSDFLRFAMEMYYPREIEEVIAQMPEVSEVCVFGIWNEIDGDAAAASVAAKAGCQLTANQVLDFVAENISEDYKQLHAGVQIVPNLAKNLNGKVNRQAVKEEFLKATGQI</sequence>